<dbReference type="Proteomes" id="UP000765509">
    <property type="component" value="Unassembled WGS sequence"/>
</dbReference>
<dbReference type="InterPro" id="IPR012337">
    <property type="entry name" value="RNaseH-like_sf"/>
</dbReference>
<dbReference type="EMBL" id="AVOT02002420">
    <property type="protein sequence ID" value="MBW0470297.1"/>
    <property type="molecule type" value="Genomic_DNA"/>
</dbReference>
<sequence length="94" mass="11234">MFSDRDPKFTSQFWTNLSDILETKSSFSTAYSPQTEGLEERMIQKMEDMIKRFCENGMEYKDHEGYTHDWLQIYQIYSWLAIPARTLPQGNELH</sequence>
<evidence type="ECO:0008006" key="3">
    <source>
        <dbReference type="Google" id="ProtNLM"/>
    </source>
</evidence>
<name>A0A9Q3BSW8_9BASI</name>
<dbReference type="InterPro" id="IPR036397">
    <property type="entry name" value="RNaseH_sf"/>
</dbReference>
<reference evidence="1" key="1">
    <citation type="submission" date="2021-03" db="EMBL/GenBank/DDBJ databases">
        <title>Draft genome sequence of rust myrtle Austropuccinia psidii MF-1, a brazilian biotype.</title>
        <authorList>
            <person name="Quecine M.C."/>
            <person name="Pachon D.M.R."/>
            <person name="Bonatelli M.L."/>
            <person name="Correr F.H."/>
            <person name="Franceschini L.M."/>
            <person name="Leite T.F."/>
            <person name="Margarido G.R.A."/>
            <person name="Almeida C.A."/>
            <person name="Ferrarezi J.A."/>
            <person name="Labate C.A."/>
        </authorList>
    </citation>
    <scope>NUCLEOTIDE SEQUENCE</scope>
    <source>
        <strain evidence="1">MF-1</strain>
    </source>
</reference>
<dbReference type="Gene3D" id="3.30.420.10">
    <property type="entry name" value="Ribonuclease H-like superfamily/Ribonuclease H"/>
    <property type="match status" value="1"/>
</dbReference>
<dbReference type="OrthoDB" id="2430298at2759"/>
<dbReference type="SUPFAM" id="SSF53098">
    <property type="entry name" value="Ribonuclease H-like"/>
    <property type="match status" value="1"/>
</dbReference>
<protein>
    <recommendedName>
        <fullName evidence="3">Integrase catalytic domain-containing protein</fullName>
    </recommendedName>
</protein>
<gene>
    <name evidence="1" type="ORF">O181_010012</name>
</gene>
<evidence type="ECO:0000313" key="1">
    <source>
        <dbReference type="EMBL" id="MBW0470297.1"/>
    </source>
</evidence>
<comment type="caution">
    <text evidence="1">The sequence shown here is derived from an EMBL/GenBank/DDBJ whole genome shotgun (WGS) entry which is preliminary data.</text>
</comment>
<accession>A0A9Q3BSW8</accession>
<proteinExistence type="predicted"/>
<evidence type="ECO:0000313" key="2">
    <source>
        <dbReference type="Proteomes" id="UP000765509"/>
    </source>
</evidence>
<dbReference type="AlphaFoldDB" id="A0A9Q3BSW8"/>
<organism evidence="1 2">
    <name type="scientific">Austropuccinia psidii MF-1</name>
    <dbReference type="NCBI Taxonomy" id="1389203"/>
    <lineage>
        <taxon>Eukaryota</taxon>
        <taxon>Fungi</taxon>
        <taxon>Dikarya</taxon>
        <taxon>Basidiomycota</taxon>
        <taxon>Pucciniomycotina</taxon>
        <taxon>Pucciniomycetes</taxon>
        <taxon>Pucciniales</taxon>
        <taxon>Sphaerophragmiaceae</taxon>
        <taxon>Austropuccinia</taxon>
    </lineage>
</organism>
<keyword evidence="2" id="KW-1185">Reference proteome</keyword>
<dbReference type="GO" id="GO:0003676">
    <property type="term" value="F:nucleic acid binding"/>
    <property type="evidence" value="ECO:0007669"/>
    <property type="project" value="InterPro"/>
</dbReference>